<dbReference type="PANTHER" id="PTHR43320:SF2">
    <property type="entry name" value="2-DEHYDRO-3-DEOXYGLUCONOKINASE_2-DEHYDRO-3-DEOXYGALACTONOKINASE"/>
    <property type="match status" value="1"/>
</dbReference>
<dbReference type="CDD" id="cd01166">
    <property type="entry name" value="KdgK"/>
    <property type="match status" value="1"/>
</dbReference>
<dbReference type="InterPro" id="IPR052700">
    <property type="entry name" value="Carb_kinase_PfkB-like"/>
</dbReference>
<dbReference type="Pfam" id="PF00294">
    <property type="entry name" value="PfkB"/>
    <property type="match status" value="1"/>
</dbReference>
<dbReference type="EMBL" id="NRPP01000010">
    <property type="protein sequence ID" value="TFJ27488.1"/>
    <property type="molecule type" value="Genomic_DNA"/>
</dbReference>
<accession>A0A7Z8G585</accession>
<feature type="domain" description="Carbohydrate kinase PfkB" evidence="4">
    <location>
        <begin position="2"/>
        <end position="315"/>
    </location>
</feature>
<evidence type="ECO:0000259" key="4">
    <source>
        <dbReference type="Pfam" id="PF00294"/>
    </source>
</evidence>
<protein>
    <submittedName>
        <fullName evidence="5">2-dehydro-3-deoxygluconokinase</fullName>
    </submittedName>
</protein>
<keyword evidence="2" id="KW-0808">Transferase</keyword>
<evidence type="ECO:0000313" key="6">
    <source>
        <dbReference type="Proteomes" id="UP000297938"/>
    </source>
</evidence>
<evidence type="ECO:0000313" key="5">
    <source>
        <dbReference type="EMBL" id="TFJ27488.1"/>
    </source>
</evidence>
<evidence type="ECO:0000256" key="2">
    <source>
        <dbReference type="ARBA" id="ARBA00022679"/>
    </source>
</evidence>
<gene>
    <name evidence="5" type="ORF">CKN69_06475</name>
</gene>
<reference evidence="5 6" key="1">
    <citation type="journal article" date="2018" name="Int. J. Food Microbiol.">
        <title>Growth of Carnobacterium spp. isolated from chilled vacuum-packaged meat under relevant acidic conditions.</title>
        <authorList>
            <person name="Zhang P."/>
            <person name="Badoni M."/>
            <person name="Ganzle M."/>
            <person name="Yang X."/>
        </authorList>
    </citation>
    <scope>NUCLEOTIDE SEQUENCE [LARGE SCALE GENOMIC DNA]</scope>
    <source>
        <strain evidence="5 6">B2</strain>
    </source>
</reference>
<sequence>MGKIVTLGEIMLRLSTHPGERIGQNKQFQAHFGGGEANVAISLANFGHDVSFASKVPNSSIGMSVKKHLQRYGVETNHLLFGGERLGTYYMESGIGERGTSVIYDRKGSSFAEMTSLEWSIEKLFRNADIFHISGIVPALAKNWPSLTLTLIQEAKKAGCKVSFDMNYRSKLWTQKEAGDVFNQLLPYVDICSAGEKDALYLLDIAPAPTTKKNQLNYYYQEMHHRYPNITVFYSTKRKIHSASANQLTGTLWMNHTYYESQRHEINPIVDRVGGGDAFAGGVLHGLLSNRTPQEIVNFATAASALKHTIHGDCNQFTQEEVQAFLTTGSGKIIR</sequence>
<keyword evidence="3 5" id="KW-0418">Kinase</keyword>
<dbReference type="Proteomes" id="UP000297938">
    <property type="component" value="Unassembled WGS sequence"/>
</dbReference>
<dbReference type="AlphaFoldDB" id="A0A7Z8G585"/>
<evidence type="ECO:0000256" key="1">
    <source>
        <dbReference type="ARBA" id="ARBA00010688"/>
    </source>
</evidence>
<dbReference type="RefSeq" id="WP_135025995.1">
    <property type="nucleotide sequence ID" value="NZ_CBCPJQ010000008.1"/>
</dbReference>
<dbReference type="SUPFAM" id="SSF53613">
    <property type="entry name" value="Ribokinase-like"/>
    <property type="match status" value="1"/>
</dbReference>
<dbReference type="GO" id="GO:0016301">
    <property type="term" value="F:kinase activity"/>
    <property type="evidence" value="ECO:0007669"/>
    <property type="project" value="UniProtKB-KW"/>
</dbReference>
<comment type="caution">
    <text evidence="5">The sequence shown here is derived from an EMBL/GenBank/DDBJ whole genome shotgun (WGS) entry which is preliminary data.</text>
</comment>
<name>A0A7Z8G585_CARDV</name>
<dbReference type="Gene3D" id="3.40.1190.20">
    <property type="match status" value="1"/>
</dbReference>
<dbReference type="PANTHER" id="PTHR43320">
    <property type="entry name" value="SUGAR KINASE"/>
    <property type="match status" value="1"/>
</dbReference>
<dbReference type="InterPro" id="IPR029056">
    <property type="entry name" value="Ribokinase-like"/>
</dbReference>
<organism evidence="5 6">
    <name type="scientific">Carnobacterium divergens</name>
    <name type="common">Lactobacillus divergens</name>
    <dbReference type="NCBI Taxonomy" id="2748"/>
    <lineage>
        <taxon>Bacteria</taxon>
        <taxon>Bacillati</taxon>
        <taxon>Bacillota</taxon>
        <taxon>Bacilli</taxon>
        <taxon>Lactobacillales</taxon>
        <taxon>Carnobacteriaceae</taxon>
        <taxon>Carnobacterium</taxon>
    </lineage>
</organism>
<dbReference type="InterPro" id="IPR011611">
    <property type="entry name" value="PfkB_dom"/>
</dbReference>
<proteinExistence type="inferred from homology"/>
<evidence type="ECO:0000256" key="3">
    <source>
        <dbReference type="ARBA" id="ARBA00022777"/>
    </source>
</evidence>
<comment type="similarity">
    <text evidence="1">Belongs to the carbohydrate kinase PfkB family.</text>
</comment>